<feature type="region of interest" description="Disordered" evidence="1">
    <location>
        <begin position="7"/>
        <end position="27"/>
    </location>
</feature>
<accession>A0A080M6I0</accession>
<name>A0A080M6I0_9PROT</name>
<dbReference type="EMBL" id="JDST02000042">
    <property type="protein sequence ID" value="KFB76863.1"/>
    <property type="molecule type" value="Genomic_DNA"/>
</dbReference>
<comment type="caution">
    <text evidence="2">The sequence shown here is derived from an EMBL/GenBank/DDBJ whole genome shotgun (WGS) entry which is preliminary data.</text>
</comment>
<evidence type="ECO:0000313" key="3">
    <source>
        <dbReference type="Proteomes" id="UP000021315"/>
    </source>
</evidence>
<protein>
    <submittedName>
        <fullName evidence="2">Uncharacterized protein</fullName>
    </submittedName>
</protein>
<dbReference type="Proteomes" id="UP000021315">
    <property type="component" value="Unassembled WGS sequence"/>
</dbReference>
<evidence type="ECO:0000313" key="2">
    <source>
        <dbReference type="EMBL" id="KFB76863.1"/>
    </source>
</evidence>
<dbReference type="AlphaFoldDB" id="A0A080M6I0"/>
<keyword evidence="3" id="KW-1185">Reference proteome</keyword>
<dbReference type="STRING" id="1453999.AW06_002049"/>
<evidence type="ECO:0000256" key="1">
    <source>
        <dbReference type="SAM" id="MobiDB-lite"/>
    </source>
</evidence>
<proteinExistence type="predicted"/>
<sequence length="50" mass="5485">MTFFRLAEQGRHAPTARRAAPAAQRAVPARPRAALRVAAEAAAVHDFERF</sequence>
<reference evidence="2" key="1">
    <citation type="submission" date="2014-02" db="EMBL/GenBank/DDBJ databases">
        <title>Expanding our view of genomic diversity in Candidatus Accumulibacter clades.</title>
        <authorList>
            <person name="Skennerton C.T."/>
            <person name="Barr J.J."/>
            <person name="Slater F.R."/>
            <person name="Bond P.L."/>
            <person name="Tyson G.W."/>
        </authorList>
    </citation>
    <scope>NUCLEOTIDE SEQUENCE [LARGE SCALE GENOMIC DNA]</scope>
</reference>
<gene>
    <name evidence="2" type="ORF">AW06_002049</name>
</gene>
<feature type="compositionally biased region" description="Low complexity" evidence="1">
    <location>
        <begin position="12"/>
        <end position="27"/>
    </location>
</feature>
<organism evidence="2 3">
    <name type="scientific">Candidatus Accumulibacter cognatus</name>
    <dbReference type="NCBI Taxonomy" id="2954383"/>
    <lineage>
        <taxon>Bacteria</taxon>
        <taxon>Pseudomonadati</taxon>
        <taxon>Pseudomonadota</taxon>
        <taxon>Betaproteobacteria</taxon>
        <taxon>Candidatus Accumulibacter</taxon>
    </lineage>
</organism>